<organism evidence="1 3">
    <name type="scientific">Araneus ventricosus</name>
    <name type="common">Orbweaver spider</name>
    <name type="synonym">Epeira ventricosa</name>
    <dbReference type="NCBI Taxonomy" id="182803"/>
    <lineage>
        <taxon>Eukaryota</taxon>
        <taxon>Metazoa</taxon>
        <taxon>Ecdysozoa</taxon>
        <taxon>Arthropoda</taxon>
        <taxon>Chelicerata</taxon>
        <taxon>Arachnida</taxon>
        <taxon>Araneae</taxon>
        <taxon>Araneomorphae</taxon>
        <taxon>Entelegynae</taxon>
        <taxon>Araneoidea</taxon>
        <taxon>Araneidae</taxon>
        <taxon>Araneus</taxon>
    </lineage>
</organism>
<evidence type="ECO:0000313" key="1">
    <source>
        <dbReference type="EMBL" id="GBN28875.1"/>
    </source>
</evidence>
<comment type="caution">
    <text evidence="1">The sequence shown here is derived from an EMBL/GenBank/DDBJ whole genome shotgun (WGS) entry which is preliminary data.</text>
</comment>
<dbReference type="AlphaFoldDB" id="A0A4Y2MNZ7"/>
<proteinExistence type="predicted"/>
<accession>A0A4Y2MNZ7</accession>
<dbReference type="EMBL" id="BGPR01124153">
    <property type="protein sequence ID" value="GBN28875.1"/>
    <property type="molecule type" value="Genomic_DNA"/>
</dbReference>
<evidence type="ECO:0000313" key="3">
    <source>
        <dbReference type="Proteomes" id="UP000499080"/>
    </source>
</evidence>
<keyword evidence="3" id="KW-1185">Reference proteome</keyword>
<dbReference type="Proteomes" id="UP000499080">
    <property type="component" value="Unassembled WGS sequence"/>
</dbReference>
<dbReference type="EMBL" id="BGPR01124157">
    <property type="protein sequence ID" value="GBN28884.1"/>
    <property type="molecule type" value="Genomic_DNA"/>
</dbReference>
<name>A0A4Y2MNZ7_ARAVE</name>
<evidence type="ECO:0000313" key="2">
    <source>
        <dbReference type="EMBL" id="GBN28884.1"/>
    </source>
</evidence>
<reference evidence="1 3" key="1">
    <citation type="journal article" date="2019" name="Sci. Rep.">
        <title>Orb-weaving spider Araneus ventricosus genome elucidates the spidroin gene catalogue.</title>
        <authorList>
            <person name="Kono N."/>
            <person name="Nakamura H."/>
            <person name="Ohtoshi R."/>
            <person name="Moran D.A.P."/>
            <person name="Shinohara A."/>
            <person name="Yoshida Y."/>
            <person name="Fujiwara M."/>
            <person name="Mori M."/>
            <person name="Tomita M."/>
            <person name="Arakawa K."/>
        </authorList>
    </citation>
    <scope>NUCLEOTIDE SEQUENCE [LARGE SCALE GENOMIC DNA]</scope>
</reference>
<protein>
    <submittedName>
        <fullName evidence="1">Uncharacterized protein</fullName>
    </submittedName>
</protein>
<sequence length="117" mass="13156">MESVLTPALRKILKVLAVADFGNMRQQVQTCFKKPLLTQWRLFPAGLAVRFSPLFANCVMKRRTSVQLSMAAFLFDFFVVATNISPPSVFGVLTGWLSARCPRLLGNSRQTVKEFMV</sequence>
<gene>
    <name evidence="2" type="ORF">AVEN_239828_1</name>
    <name evidence="1" type="ORF">AVEN_97840_1</name>
</gene>